<dbReference type="InterPro" id="IPR017871">
    <property type="entry name" value="ABC_transporter-like_CS"/>
</dbReference>
<feature type="transmembrane region" description="Helical" evidence="9">
    <location>
        <begin position="1157"/>
        <end position="1181"/>
    </location>
</feature>
<dbReference type="GO" id="GO:0005524">
    <property type="term" value="F:ATP binding"/>
    <property type="evidence" value="ECO:0007669"/>
    <property type="project" value="UniProtKB-KW"/>
</dbReference>
<dbReference type="Pfam" id="PF12698">
    <property type="entry name" value="ABC2_membrane_3"/>
    <property type="match status" value="2"/>
</dbReference>
<dbReference type="InterPro" id="IPR056264">
    <property type="entry name" value="R2_ABCA1-4-like"/>
</dbReference>
<gene>
    <name evidence="11" type="ORF">RDWZM_002126</name>
</gene>
<dbReference type="PROSITE" id="PS00211">
    <property type="entry name" value="ABC_TRANSPORTER_1"/>
    <property type="match status" value="1"/>
</dbReference>
<keyword evidence="2" id="KW-0813">Transport</keyword>
<feature type="transmembrane region" description="Helical" evidence="9">
    <location>
        <begin position="890"/>
        <end position="909"/>
    </location>
</feature>
<feature type="transmembrane region" description="Helical" evidence="9">
    <location>
        <begin position="333"/>
        <end position="355"/>
    </location>
</feature>
<name>A0A9Q0RRB2_BLOTA</name>
<evidence type="ECO:0000259" key="10">
    <source>
        <dbReference type="PROSITE" id="PS50893"/>
    </source>
</evidence>
<dbReference type="EMBL" id="JAPWDV010000001">
    <property type="protein sequence ID" value="KAJ6223581.1"/>
    <property type="molecule type" value="Genomic_DNA"/>
</dbReference>
<dbReference type="InterPro" id="IPR003439">
    <property type="entry name" value="ABC_transporter-like_ATP-bd"/>
</dbReference>
<dbReference type="Proteomes" id="UP001142055">
    <property type="component" value="Chromosome 1"/>
</dbReference>
<evidence type="ECO:0000256" key="3">
    <source>
        <dbReference type="ARBA" id="ARBA00022692"/>
    </source>
</evidence>
<dbReference type="Pfam" id="PF00005">
    <property type="entry name" value="ABC_tran"/>
    <property type="match status" value="2"/>
</dbReference>
<dbReference type="OMA" id="IGQEATY"/>
<evidence type="ECO:0000313" key="11">
    <source>
        <dbReference type="EMBL" id="KAJ6223581.1"/>
    </source>
</evidence>
<keyword evidence="12" id="KW-1185">Reference proteome</keyword>
<feature type="transmembrane region" description="Helical" evidence="9">
    <location>
        <begin position="392"/>
        <end position="415"/>
    </location>
</feature>
<dbReference type="SUPFAM" id="SSF52540">
    <property type="entry name" value="P-loop containing nucleoside triphosphate hydrolases"/>
    <property type="match status" value="2"/>
</dbReference>
<dbReference type="InterPro" id="IPR003593">
    <property type="entry name" value="AAA+_ATPase"/>
</dbReference>
<evidence type="ECO:0000256" key="5">
    <source>
        <dbReference type="ARBA" id="ARBA00022741"/>
    </source>
</evidence>
<keyword evidence="8 9" id="KW-0472">Membrane</keyword>
<feature type="transmembrane region" description="Helical" evidence="9">
    <location>
        <begin position="361"/>
        <end position="380"/>
    </location>
</feature>
<feature type="transmembrane region" description="Helical" evidence="9">
    <location>
        <begin position="303"/>
        <end position="321"/>
    </location>
</feature>
<evidence type="ECO:0000256" key="1">
    <source>
        <dbReference type="ARBA" id="ARBA00004141"/>
    </source>
</evidence>
<feature type="transmembrane region" description="Helical" evidence="9">
    <location>
        <begin position="23"/>
        <end position="46"/>
    </location>
</feature>
<evidence type="ECO:0000256" key="2">
    <source>
        <dbReference type="ARBA" id="ARBA00022448"/>
    </source>
</evidence>
<dbReference type="FunFam" id="3.40.50.300:FF:000298">
    <property type="entry name" value="ATP-binding cassette sub-family A member 12"/>
    <property type="match status" value="1"/>
</dbReference>
<dbReference type="OrthoDB" id="6512918at2759"/>
<dbReference type="SMART" id="SM00382">
    <property type="entry name" value="AAA"/>
    <property type="match status" value="2"/>
</dbReference>
<feature type="domain" description="ABC transporter" evidence="10">
    <location>
        <begin position="515"/>
        <end position="746"/>
    </location>
</feature>
<feature type="transmembrane region" description="Helical" evidence="9">
    <location>
        <begin position="1078"/>
        <end position="1098"/>
    </location>
</feature>
<evidence type="ECO:0000256" key="7">
    <source>
        <dbReference type="ARBA" id="ARBA00022989"/>
    </source>
</evidence>
<dbReference type="Gene3D" id="3.40.50.300">
    <property type="entry name" value="P-loop containing nucleotide triphosphate hydrolases"/>
    <property type="match status" value="2"/>
</dbReference>
<dbReference type="PANTHER" id="PTHR19229:SF250">
    <property type="entry name" value="ABC TRANSPORTER DOMAIN-CONTAINING PROTEIN-RELATED"/>
    <property type="match status" value="1"/>
</dbReference>
<feature type="transmembrane region" description="Helical" evidence="9">
    <location>
        <begin position="1311"/>
        <end position="1329"/>
    </location>
</feature>
<evidence type="ECO:0000256" key="4">
    <source>
        <dbReference type="ARBA" id="ARBA00022737"/>
    </source>
</evidence>
<evidence type="ECO:0000313" key="12">
    <source>
        <dbReference type="Proteomes" id="UP001142055"/>
    </source>
</evidence>
<evidence type="ECO:0000256" key="8">
    <source>
        <dbReference type="ARBA" id="ARBA00023136"/>
    </source>
</evidence>
<feature type="transmembrane region" description="Helical" evidence="9">
    <location>
        <begin position="1119"/>
        <end position="1145"/>
    </location>
</feature>
<dbReference type="CDD" id="cd03263">
    <property type="entry name" value="ABC_subfamily_A"/>
    <property type="match status" value="2"/>
</dbReference>
<comment type="caution">
    <text evidence="11">The sequence shown here is derived from an EMBL/GenBank/DDBJ whole genome shotgun (WGS) entry which is preliminary data.</text>
</comment>
<feature type="transmembrane region" description="Helical" evidence="9">
    <location>
        <begin position="1226"/>
        <end position="1244"/>
    </location>
</feature>
<feature type="transmembrane region" description="Helical" evidence="9">
    <location>
        <begin position="1193"/>
        <end position="1211"/>
    </location>
</feature>
<proteinExistence type="predicted"/>
<keyword evidence="6" id="KW-0067">ATP-binding</keyword>
<keyword evidence="5" id="KW-0547">Nucleotide-binding</keyword>
<dbReference type="PROSITE" id="PS50893">
    <property type="entry name" value="ABC_TRANSPORTER_2"/>
    <property type="match status" value="2"/>
</dbReference>
<dbReference type="GO" id="GO:0016887">
    <property type="term" value="F:ATP hydrolysis activity"/>
    <property type="evidence" value="ECO:0007669"/>
    <property type="project" value="InterPro"/>
</dbReference>
<reference evidence="11" key="1">
    <citation type="submission" date="2022-12" db="EMBL/GenBank/DDBJ databases">
        <title>Genome assemblies of Blomia tropicalis.</title>
        <authorList>
            <person name="Cui Y."/>
        </authorList>
    </citation>
    <scope>NUCLEOTIDE SEQUENCE</scope>
    <source>
        <tissue evidence="11">Adult mites</tissue>
    </source>
</reference>
<dbReference type="InterPro" id="IPR013525">
    <property type="entry name" value="ABC2_TM"/>
</dbReference>
<keyword evidence="7 9" id="KW-1133">Transmembrane helix</keyword>
<dbReference type="InterPro" id="IPR027417">
    <property type="entry name" value="P-loop_NTPase"/>
</dbReference>
<feature type="transmembrane region" description="Helical" evidence="9">
    <location>
        <begin position="245"/>
        <end position="266"/>
    </location>
</feature>
<organism evidence="11 12">
    <name type="scientific">Blomia tropicalis</name>
    <name type="common">Mite</name>
    <dbReference type="NCBI Taxonomy" id="40697"/>
    <lineage>
        <taxon>Eukaryota</taxon>
        <taxon>Metazoa</taxon>
        <taxon>Ecdysozoa</taxon>
        <taxon>Arthropoda</taxon>
        <taxon>Chelicerata</taxon>
        <taxon>Arachnida</taxon>
        <taxon>Acari</taxon>
        <taxon>Acariformes</taxon>
        <taxon>Sarcoptiformes</taxon>
        <taxon>Astigmata</taxon>
        <taxon>Glycyphagoidea</taxon>
        <taxon>Echimyopodidae</taxon>
        <taxon>Blomia</taxon>
    </lineage>
</organism>
<feature type="transmembrane region" description="Helical" evidence="9">
    <location>
        <begin position="439"/>
        <end position="460"/>
    </location>
</feature>
<keyword evidence="3 9" id="KW-0812">Transmembrane</keyword>
<protein>
    <recommendedName>
        <fullName evidence="10">ABC transporter domain-containing protein</fullName>
    </recommendedName>
</protein>
<accession>A0A9Q0RRB2</accession>
<dbReference type="PANTHER" id="PTHR19229">
    <property type="entry name" value="ATP-BINDING CASSETTE TRANSPORTER SUBFAMILY A ABCA"/>
    <property type="match status" value="1"/>
</dbReference>
<comment type="subcellular location">
    <subcellularLocation>
        <location evidence="1">Membrane</location>
        <topology evidence="1">Multi-pass membrane protein</topology>
    </subcellularLocation>
</comment>
<evidence type="ECO:0000256" key="9">
    <source>
        <dbReference type="SAM" id="Phobius"/>
    </source>
</evidence>
<dbReference type="FunFam" id="3.40.50.300:FF:002470">
    <property type="entry name" value="ABC transporter, putative"/>
    <property type="match status" value="1"/>
</dbReference>
<evidence type="ECO:0000256" key="6">
    <source>
        <dbReference type="ARBA" id="ARBA00022840"/>
    </source>
</evidence>
<sequence length="1698" mass="193926">MNIFNGIYLLLWKNLKLKLRHPLVLLMEIGIPCLFSAILAIVRIVITFDSIDKPTIFPMLPIDYVENIQGKSKSILYTPPNPFTDSVMNNLKNLSMKTIGNSSTIQLIPLDNEKLLVDHYIQESSETILCGIIFESISEKTRKFNVKIRFPFVPKLKTDFSVKKIEDLTWQTARLFPMFQKPGPRNRELNEGGPPSYMKEGFLFVQHQLNRAIGIKLNSSIMNRLENIEMNVQRFPYPPYDNDQFLFALQFFFPLILMLSFIYPSVNLTKNIVLEKEQRLTEAMRMMGLRDWLHWTSWFVNSLFWNLISVIIITILLCVHLKPNIAIIGESNPILIFLFFSFYTVSSIMFCFMLSTLFSRANIAGVIAGALYFATFLPYFQVSMNYSELNLWIKLGISSVFNTNMALGCMIISMWETEHVGLQWWNLFESASPDDNLTFFHILMMFAVDAVLYLLVALYIQNVFPGEFGIPKSWYFFLQPSYWCKPNSTIIKPHNGPIELDLIKSNGTHADETVIRIEDLSKSYDRGKTYAVNHLNMKIEPNEITALLGHNGAGKTTLMSILCGLIPPSSGAVYVGQHNLIRDIDLIRKDLGICPQFDVLFNHLTVEEHLWFYCKLKGINANKIKSEIDKMISLLDLEPKRRNLSNTLSGGMKRKLSVGIALVGGSKFVLLDEATSGMDVLARRFIWDLLLKEKKNRVILLSTHFMEEADVLGDKIAIIDHGTLKCFDTPMALKKEYGMGYLLTFSTKEELVNGRLLHDLIRSHVNQAKLLTSVGTEITYSLPQSETSKFELLFQTIEQNMEKLGVVNYGISVTTIEEVFLRVGDFAKQGADQFNQLNQQEVKKNGIEHNSILENMRPNALKLNTGIVHQIQIYWSLLAKKMLFFVRNPFLIFAQFPLPSILLTVSILTDRGNMDKAISSPALSLSLKPYKNVHMSIFRDQSEISQQISGLYSNYVHSSSEGTYIKLDENKYNQRVENQSLNNLVNFSIKHTPEYNLYYMAAARIESGENDSLTLTALFNNQAYHTSSLSMMLLDTALMRYLLNDNSFEINIWNEPMPRKKIDLLNSRELDSTIQVQLSNSLLFSTCFLLASFIILLVKERATNFRHIQQISGLRLFQYWISNFILDYSVFIISSFIMAMVIYFFKVDAFQTLSQLSYLALTFASTGLAALPFIYICSAIFGDPSTAYVRVSLYMLIAGTTSFLMVLILKIPDFDLLTLSSTLDTIFSILLPVYTMAISIFWIFENYKAQEFCLGNITIINTTTPVQMFCKDNNWKIFPMVRACCKDICGDHCLEFEENYLSWNKPGIGQYLIAFLCQAVIFWVLLTIIEYDRINFKAMFTCFQRKVNVPKDSQVDDDDDVRAEEDRIRRRSFFTLNKTDSMVVQNLTKKYGNFTAVNDISFGVKRGECFGILGVNGAGKTTTFKMITGVEKITSGNIIINGTNIKNNMNKIFKQIGYCPQFNGLLDQLTGRETLRIVSRIRGIDESSIDGNVDSLSKLLYFNEHIDKPVSSYSGGTKRKLSFAMSTIGNPLIIFLDEPTTGVDPVSRRCLWNAIELVRSAGSSIALTSHSMEECEALCNRLFIMVNAKISCIGSALHLKQKYGSGYVIQIKFDSHCDEKSRARLDHFIINRWPSCTLESEHNNLFTYRVNTNDIHLSSMFGDIERIKQEYAIEDYSICQTSLERIFLSFARRQQITV</sequence>
<dbReference type="GO" id="GO:0016020">
    <property type="term" value="C:membrane"/>
    <property type="evidence" value="ECO:0007669"/>
    <property type="project" value="UniProtKB-SubCell"/>
</dbReference>
<dbReference type="InterPro" id="IPR026082">
    <property type="entry name" value="ABCA"/>
</dbReference>
<dbReference type="GO" id="GO:0140359">
    <property type="term" value="F:ABC-type transporter activity"/>
    <property type="evidence" value="ECO:0007669"/>
    <property type="project" value="InterPro"/>
</dbReference>
<dbReference type="GO" id="GO:0005319">
    <property type="term" value="F:lipid transporter activity"/>
    <property type="evidence" value="ECO:0007669"/>
    <property type="project" value="TreeGrafter"/>
</dbReference>
<feature type="domain" description="ABC transporter" evidence="10">
    <location>
        <begin position="1382"/>
        <end position="1612"/>
    </location>
</feature>
<dbReference type="Pfam" id="PF23321">
    <property type="entry name" value="R1_ABCA1"/>
    <property type="match status" value="1"/>
</dbReference>
<keyword evidence="4" id="KW-0677">Repeat</keyword>